<evidence type="ECO:0000256" key="1">
    <source>
        <dbReference type="SAM" id="MobiDB-lite"/>
    </source>
</evidence>
<name>A0A7W9HJY3_9PSEU</name>
<evidence type="ECO:0000313" key="3">
    <source>
        <dbReference type="Proteomes" id="UP000552097"/>
    </source>
</evidence>
<evidence type="ECO:0000313" key="2">
    <source>
        <dbReference type="EMBL" id="MBB5803318.1"/>
    </source>
</evidence>
<gene>
    <name evidence="2" type="ORF">F4560_003086</name>
</gene>
<reference evidence="2 3" key="1">
    <citation type="submission" date="2020-08" db="EMBL/GenBank/DDBJ databases">
        <title>Sequencing the genomes of 1000 actinobacteria strains.</title>
        <authorList>
            <person name="Klenk H.-P."/>
        </authorList>
    </citation>
    <scope>NUCLEOTIDE SEQUENCE [LARGE SCALE GENOMIC DNA]</scope>
    <source>
        <strain evidence="2 3">DSM 45486</strain>
    </source>
</reference>
<sequence length="208" mass="22414">MRVLRLDRPQHAAHRGFHRQHQPAVPVRRAQEAQRLLTLGILWAVANLDKALLDDVTLSDSRGQLTVYEQLPRSAAGREIAAELDPVSRMWLGSQSCASHILRHTDTLTDVPAFWTPGEAAPVVGTQCTNDPYSSRPAPPGMPVDQRPDSNVASLLVEVARAADHAMRRPAASSPRAPCCPTATAGASPVPGDDRARAEHDSGLAPVR</sequence>
<protein>
    <submittedName>
        <fullName evidence="2">Uncharacterized protein</fullName>
    </submittedName>
</protein>
<dbReference type="RefSeq" id="WP_184920607.1">
    <property type="nucleotide sequence ID" value="NZ_JACHMO010000001.1"/>
</dbReference>
<dbReference type="Proteomes" id="UP000552097">
    <property type="component" value="Unassembled WGS sequence"/>
</dbReference>
<feature type="region of interest" description="Disordered" evidence="1">
    <location>
        <begin position="166"/>
        <end position="208"/>
    </location>
</feature>
<dbReference type="AlphaFoldDB" id="A0A7W9HJY3"/>
<dbReference type="EMBL" id="JACHMO010000001">
    <property type="protein sequence ID" value="MBB5803318.1"/>
    <property type="molecule type" value="Genomic_DNA"/>
</dbReference>
<comment type="caution">
    <text evidence="2">The sequence shown here is derived from an EMBL/GenBank/DDBJ whole genome shotgun (WGS) entry which is preliminary data.</text>
</comment>
<accession>A0A7W9HJY3</accession>
<organism evidence="2 3">
    <name type="scientific">Saccharothrix ecbatanensis</name>
    <dbReference type="NCBI Taxonomy" id="1105145"/>
    <lineage>
        <taxon>Bacteria</taxon>
        <taxon>Bacillati</taxon>
        <taxon>Actinomycetota</taxon>
        <taxon>Actinomycetes</taxon>
        <taxon>Pseudonocardiales</taxon>
        <taxon>Pseudonocardiaceae</taxon>
        <taxon>Saccharothrix</taxon>
    </lineage>
</organism>
<proteinExistence type="predicted"/>
<feature type="compositionally biased region" description="Low complexity" evidence="1">
    <location>
        <begin position="169"/>
        <end position="181"/>
    </location>
</feature>
<keyword evidence="3" id="KW-1185">Reference proteome</keyword>
<feature type="compositionally biased region" description="Basic and acidic residues" evidence="1">
    <location>
        <begin position="192"/>
        <end position="202"/>
    </location>
</feature>